<dbReference type="Gene3D" id="3.40.190.290">
    <property type="match status" value="1"/>
</dbReference>
<accession>A0A9D1EKX4</accession>
<evidence type="ECO:0000313" key="7">
    <source>
        <dbReference type="Proteomes" id="UP000886841"/>
    </source>
</evidence>
<dbReference type="PANTHER" id="PTHR30126:SF40">
    <property type="entry name" value="HTH-TYPE TRANSCRIPTIONAL REGULATOR GLTR"/>
    <property type="match status" value="1"/>
</dbReference>
<dbReference type="PRINTS" id="PR00039">
    <property type="entry name" value="HTHLYSR"/>
</dbReference>
<evidence type="ECO:0000313" key="6">
    <source>
        <dbReference type="EMBL" id="HIR93494.1"/>
    </source>
</evidence>
<dbReference type="AlphaFoldDB" id="A0A9D1EKX4"/>
<dbReference type="CDD" id="cd05466">
    <property type="entry name" value="PBP2_LTTR_substrate"/>
    <property type="match status" value="1"/>
</dbReference>
<keyword evidence="3" id="KW-0238">DNA-binding</keyword>
<name>A0A9D1EKX4_9FIRM</name>
<reference evidence="6" key="1">
    <citation type="submission" date="2020-10" db="EMBL/GenBank/DDBJ databases">
        <authorList>
            <person name="Gilroy R."/>
        </authorList>
    </citation>
    <scope>NUCLEOTIDE SEQUENCE</scope>
    <source>
        <strain evidence="6">ChiSxjej1B13-7041</strain>
    </source>
</reference>
<dbReference type="SUPFAM" id="SSF46785">
    <property type="entry name" value="Winged helix' DNA-binding domain"/>
    <property type="match status" value="1"/>
</dbReference>
<organism evidence="6 7">
    <name type="scientific">Candidatus Egerieimonas intestinavium</name>
    <dbReference type="NCBI Taxonomy" id="2840777"/>
    <lineage>
        <taxon>Bacteria</taxon>
        <taxon>Bacillati</taxon>
        <taxon>Bacillota</taxon>
        <taxon>Clostridia</taxon>
        <taxon>Lachnospirales</taxon>
        <taxon>Lachnospiraceae</taxon>
        <taxon>Lachnospiraceae incertae sedis</taxon>
        <taxon>Candidatus Egerieimonas</taxon>
    </lineage>
</organism>
<dbReference type="PROSITE" id="PS50931">
    <property type="entry name" value="HTH_LYSR"/>
    <property type="match status" value="1"/>
</dbReference>
<keyword evidence="4" id="KW-0804">Transcription</keyword>
<gene>
    <name evidence="6" type="ORF">IAB98_08775</name>
</gene>
<comment type="similarity">
    <text evidence="1">Belongs to the LysR transcriptional regulatory family.</text>
</comment>
<dbReference type="InterPro" id="IPR036388">
    <property type="entry name" value="WH-like_DNA-bd_sf"/>
</dbReference>
<evidence type="ECO:0000259" key="5">
    <source>
        <dbReference type="PROSITE" id="PS50931"/>
    </source>
</evidence>
<proteinExistence type="inferred from homology"/>
<dbReference type="InterPro" id="IPR000847">
    <property type="entry name" value="LysR_HTH_N"/>
</dbReference>
<evidence type="ECO:0000256" key="4">
    <source>
        <dbReference type="ARBA" id="ARBA00023163"/>
    </source>
</evidence>
<keyword evidence="2" id="KW-0805">Transcription regulation</keyword>
<dbReference type="Proteomes" id="UP000886841">
    <property type="component" value="Unassembled WGS sequence"/>
</dbReference>
<dbReference type="PANTHER" id="PTHR30126">
    <property type="entry name" value="HTH-TYPE TRANSCRIPTIONAL REGULATOR"/>
    <property type="match status" value="1"/>
</dbReference>
<sequence>MKLEQIFYVIEIAETGSFSQAARNLYISQPNLSYSIKQLEEELGFQIFNRKNSPVLTTARGQELITRFRIIAQECDNVKKIKELEEYPTQINLNVATLNTARISSIILPIAEKYLHAPIKFALTNYTDFTPLLQHLSTCQIDMAFLGTVSSYLHSLRILLKNNNIEYNPIKQVPLCAIVGKHSPLYTASTINMEDLFPYTIISYEGLDEDSSYSLSVASGLKTRARGLIQINNSQLFFQLVQSSDAVGLIAADPSVSFWQEHHDFQLIPIQDCPIKVELSWIKPSRIPLSGIAAELLEYYKKFC</sequence>
<feature type="domain" description="HTH lysR-type" evidence="5">
    <location>
        <begin position="1"/>
        <end position="58"/>
    </location>
</feature>
<dbReference type="EMBL" id="DVHU01000079">
    <property type="protein sequence ID" value="HIR93494.1"/>
    <property type="molecule type" value="Genomic_DNA"/>
</dbReference>
<protein>
    <submittedName>
        <fullName evidence="6">LysR family transcriptional regulator</fullName>
    </submittedName>
</protein>
<dbReference type="SUPFAM" id="SSF53850">
    <property type="entry name" value="Periplasmic binding protein-like II"/>
    <property type="match status" value="1"/>
</dbReference>
<dbReference type="Pfam" id="PF00126">
    <property type="entry name" value="HTH_1"/>
    <property type="match status" value="1"/>
</dbReference>
<reference evidence="6" key="2">
    <citation type="journal article" date="2021" name="PeerJ">
        <title>Extensive microbial diversity within the chicken gut microbiome revealed by metagenomics and culture.</title>
        <authorList>
            <person name="Gilroy R."/>
            <person name="Ravi A."/>
            <person name="Getino M."/>
            <person name="Pursley I."/>
            <person name="Horton D.L."/>
            <person name="Alikhan N.F."/>
            <person name="Baker D."/>
            <person name="Gharbi K."/>
            <person name="Hall N."/>
            <person name="Watson M."/>
            <person name="Adriaenssens E.M."/>
            <person name="Foster-Nyarko E."/>
            <person name="Jarju S."/>
            <person name="Secka A."/>
            <person name="Antonio M."/>
            <person name="Oren A."/>
            <person name="Chaudhuri R.R."/>
            <person name="La Ragione R."/>
            <person name="Hildebrand F."/>
            <person name="Pallen M.J."/>
        </authorList>
    </citation>
    <scope>NUCLEOTIDE SEQUENCE</scope>
    <source>
        <strain evidence="6">ChiSxjej1B13-7041</strain>
    </source>
</reference>
<dbReference type="FunFam" id="1.10.10.10:FF:000001">
    <property type="entry name" value="LysR family transcriptional regulator"/>
    <property type="match status" value="1"/>
</dbReference>
<dbReference type="Gene3D" id="1.10.10.10">
    <property type="entry name" value="Winged helix-like DNA-binding domain superfamily/Winged helix DNA-binding domain"/>
    <property type="match status" value="1"/>
</dbReference>
<evidence type="ECO:0000256" key="2">
    <source>
        <dbReference type="ARBA" id="ARBA00023015"/>
    </source>
</evidence>
<comment type="caution">
    <text evidence="6">The sequence shown here is derived from an EMBL/GenBank/DDBJ whole genome shotgun (WGS) entry which is preliminary data.</text>
</comment>
<evidence type="ECO:0000256" key="1">
    <source>
        <dbReference type="ARBA" id="ARBA00009437"/>
    </source>
</evidence>
<dbReference type="InterPro" id="IPR036390">
    <property type="entry name" value="WH_DNA-bd_sf"/>
</dbReference>
<dbReference type="GO" id="GO:0000976">
    <property type="term" value="F:transcription cis-regulatory region binding"/>
    <property type="evidence" value="ECO:0007669"/>
    <property type="project" value="TreeGrafter"/>
</dbReference>
<dbReference type="GO" id="GO:0003700">
    <property type="term" value="F:DNA-binding transcription factor activity"/>
    <property type="evidence" value="ECO:0007669"/>
    <property type="project" value="InterPro"/>
</dbReference>
<evidence type="ECO:0000256" key="3">
    <source>
        <dbReference type="ARBA" id="ARBA00023125"/>
    </source>
</evidence>